<dbReference type="GO" id="GO:0008270">
    <property type="term" value="F:zinc ion binding"/>
    <property type="evidence" value="ECO:0007669"/>
    <property type="project" value="UniProtKB-KW"/>
</dbReference>
<dbReference type="PROSITE" id="PS50865">
    <property type="entry name" value="ZF_MYND_2"/>
    <property type="match status" value="1"/>
</dbReference>
<feature type="domain" description="MYND-type" evidence="5">
    <location>
        <begin position="23"/>
        <end position="60"/>
    </location>
</feature>
<dbReference type="Pfam" id="PF01753">
    <property type="entry name" value="zf-MYND"/>
    <property type="match status" value="1"/>
</dbReference>
<evidence type="ECO:0000313" key="7">
    <source>
        <dbReference type="Proteomes" id="UP000728185"/>
    </source>
</evidence>
<keyword evidence="1" id="KW-0479">Metal-binding</keyword>
<accession>A0A8E0VMH6</accession>
<comment type="caution">
    <text evidence="6">The sequence shown here is derived from an EMBL/GenBank/DDBJ whole genome shotgun (WGS) entry which is preliminary data.</text>
</comment>
<organism evidence="6 7">
    <name type="scientific">Fasciolopsis buskii</name>
    <dbReference type="NCBI Taxonomy" id="27845"/>
    <lineage>
        <taxon>Eukaryota</taxon>
        <taxon>Metazoa</taxon>
        <taxon>Spiralia</taxon>
        <taxon>Lophotrochozoa</taxon>
        <taxon>Platyhelminthes</taxon>
        <taxon>Trematoda</taxon>
        <taxon>Digenea</taxon>
        <taxon>Plagiorchiida</taxon>
        <taxon>Echinostomata</taxon>
        <taxon>Echinostomatoidea</taxon>
        <taxon>Fasciolidae</taxon>
        <taxon>Fasciolopsis</taxon>
    </lineage>
</organism>
<dbReference type="InterPro" id="IPR053248">
    <property type="entry name" value="Zinc_finger_MYND_domain"/>
</dbReference>
<evidence type="ECO:0000256" key="2">
    <source>
        <dbReference type="ARBA" id="ARBA00022771"/>
    </source>
</evidence>
<protein>
    <submittedName>
        <fullName evidence="6">Zinc finger MYND domain-containing protein 12</fullName>
    </submittedName>
</protein>
<evidence type="ECO:0000256" key="3">
    <source>
        <dbReference type="ARBA" id="ARBA00022833"/>
    </source>
</evidence>
<gene>
    <name evidence="6" type="ORF">FBUS_05819</name>
</gene>
<reference evidence="6" key="1">
    <citation type="submission" date="2019-05" db="EMBL/GenBank/DDBJ databases">
        <title>Annotation for the trematode Fasciolopsis buski.</title>
        <authorList>
            <person name="Choi Y.-J."/>
        </authorList>
    </citation>
    <scope>NUCLEOTIDE SEQUENCE</scope>
    <source>
        <strain evidence="6">HT</strain>
        <tissue evidence="6">Whole worm</tissue>
    </source>
</reference>
<dbReference type="EMBL" id="LUCM01003057">
    <property type="protein sequence ID" value="KAA0196384.1"/>
    <property type="molecule type" value="Genomic_DNA"/>
</dbReference>
<dbReference type="PANTHER" id="PTHR46533">
    <property type="entry name" value="ZINC FINGER MYND DOMAIN-CONTAINING PROTEIN 12"/>
    <property type="match status" value="1"/>
</dbReference>
<sequence length="458" mass="50840">MNVPPPGIPFYPLANPRGTEYSCEVCGKPALLQCSLCRVTYYCGTEHQRIDWVGIHEKICNSLITLRKPVPFIASEDERRKAKDEIRDKNIRMVALTQLIGQKLLFQGKPEEAVPAALQCLKFTADAYGLASVELVSPYLILAESSIGLNRLCQAETYLAQAQWTMLKMQHECSNAIRSQVHRKLGLLYAAKRDYDAALESLAKDIFYASCEFGTDHIRTAGGYFQMAEVFYAMHKREEERCIESSAKAQTEPVGLIGPSAAPEIPGPPRHPALGLGKCGMSTQPCTQFQLGDELQIQTPADKIPLADSLYSRVVDIWAAHLGDIVRSLTYRPVLPEGIGAVVAEITQENKKTLDEAQKAEAEKMLYAIQNYRHDRLVARFTESFTHGLGEPDPKVRLLLALSMLNFVLEHRSKAAQYLAEAKVANGFAAPHPQIAEEIELMTNALEEHKPSCLTTKA</sequence>
<evidence type="ECO:0000256" key="1">
    <source>
        <dbReference type="ARBA" id="ARBA00022723"/>
    </source>
</evidence>
<keyword evidence="2 4" id="KW-0863">Zinc-finger</keyword>
<dbReference type="AlphaFoldDB" id="A0A8E0VMH6"/>
<dbReference type="InterPro" id="IPR002893">
    <property type="entry name" value="Znf_MYND"/>
</dbReference>
<proteinExistence type="predicted"/>
<dbReference type="PROSITE" id="PS01360">
    <property type="entry name" value="ZF_MYND_1"/>
    <property type="match status" value="1"/>
</dbReference>
<dbReference type="SUPFAM" id="SSF48452">
    <property type="entry name" value="TPR-like"/>
    <property type="match status" value="1"/>
</dbReference>
<dbReference type="OrthoDB" id="3174329at2759"/>
<evidence type="ECO:0000259" key="5">
    <source>
        <dbReference type="PROSITE" id="PS50865"/>
    </source>
</evidence>
<dbReference type="SUPFAM" id="SSF144232">
    <property type="entry name" value="HIT/MYND zinc finger-like"/>
    <property type="match status" value="1"/>
</dbReference>
<dbReference type="Gene3D" id="6.10.140.2220">
    <property type="match status" value="1"/>
</dbReference>
<evidence type="ECO:0000313" key="6">
    <source>
        <dbReference type="EMBL" id="KAA0196384.1"/>
    </source>
</evidence>
<name>A0A8E0VMH6_9TREM</name>
<keyword evidence="3" id="KW-0862">Zinc</keyword>
<dbReference type="Gene3D" id="1.25.40.10">
    <property type="entry name" value="Tetratricopeptide repeat domain"/>
    <property type="match status" value="1"/>
</dbReference>
<dbReference type="Proteomes" id="UP000728185">
    <property type="component" value="Unassembled WGS sequence"/>
</dbReference>
<dbReference type="InterPro" id="IPR011990">
    <property type="entry name" value="TPR-like_helical_dom_sf"/>
</dbReference>
<evidence type="ECO:0000256" key="4">
    <source>
        <dbReference type="PROSITE-ProRule" id="PRU00134"/>
    </source>
</evidence>
<dbReference type="PANTHER" id="PTHR46533:SF1">
    <property type="entry name" value="ZINC FINGER MYND DOMAIN-CONTAINING PROTEIN 12"/>
    <property type="match status" value="1"/>
</dbReference>
<keyword evidence="7" id="KW-1185">Reference proteome</keyword>